<evidence type="ECO:0000313" key="9">
    <source>
        <dbReference type="EMBL" id="GIY83964.1"/>
    </source>
</evidence>
<evidence type="ECO:0000256" key="2">
    <source>
        <dbReference type="ARBA" id="ARBA00022525"/>
    </source>
</evidence>
<dbReference type="Pfam" id="PF00089">
    <property type="entry name" value="Trypsin"/>
    <property type="match status" value="1"/>
</dbReference>
<evidence type="ECO:0000256" key="3">
    <source>
        <dbReference type="ARBA" id="ARBA00022670"/>
    </source>
</evidence>
<protein>
    <submittedName>
        <fullName evidence="9">Phenoloxidase-activating factor 2</fullName>
    </submittedName>
</protein>
<organism evidence="9 10">
    <name type="scientific">Caerostris extrusa</name>
    <name type="common">Bark spider</name>
    <name type="synonym">Caerostris bankana</name>
    <dbReference type="NCBI Taxonomy" id="172846"/>
    <lineage>
        <taxon>Eukaryota</taxon>
        <taxon>Metazoa</taxon>
        <taxon>Ecdysozoa</taxon>
        <taxon>Arthropoda</taxon>
        <taxon>Chelicerata</taxon>
        <taxon>Arachnida</taxon>
        <taxon>Araneae</taxon>
        <taxon>Araneomorphae</taxon>
        <taxon>Entelegynae</taxon>
        <taxon>Araneoidea</taxon>
        <taxon>Araneidae</taxon>
        <taxon>Caerostris</taxon>
    </lineage>
</organism>
<sequence>MAFQSAYVIGPKGEYQNVLKEVDVPVVSRALCSTELRSTNLGPDFQLHPGFLCAGGEAGKDACTGDGGSPLVCTSNGLWYVVGLVSWGIGCGQPGIPGVYINVLYYVDWINNITKR</sequence>
<comment type="caution">
    <text evidence="9">The sequence shown here is derived from an EMBL/GenBank/DDBJ whole genome shotgun (WGS) entry which is preliminary data.</text>
</comment>
<feature type="domain" description="Peptidase S1" evidence="8">
    <location>
        <begin position="1"/>
        <end position="115"/>
    </location>
</feature>
<dbReference type="GO" id="GO:0006508">
    <property type="term" value="P:proteolysis"/>
    <property type="evidence" value="ECO:0007669"/>
    <property type="project" value="UniProtKB-KW"/>
</dbReference>
<keyword evidence="2" id="KW-0964">Secreted</keyword>
<evidence type="ECO:0000256" key="6">
    <source>
        <dbReference type="ARBA" id="ARBA00023157"/>
    </source>
</evidence>
<dbReference type="PANTHER" id="PTHR24264:SF65">
    <property type="entry name" value="SRCR DOMAIN-CONTAINING PROTEIN"/>
    <property type="match status" value="1"/>
</dbReference>
<dbReference type="PROSITE" id="PS50240">
    <property type="entry name" value="TRYPSIN_DOM"/>
    <property type="match status" value="1"/>
</dbReference>
<accession>A0AAV4WNV7</accession>
<keyword evidence="10" id="KW-1185">Reference proteome</keyword>
<reference evidence="9 10" key="1">
    <citation type="submission" date="2021-06" db="EMBL/GenBank/DDBJ databases">
        <title>Caerostris extrusa draft genome.</title>
        <authorList>
            <person name="Kono N."/>
            <person name="Arakawa K."/>
        </authorList>
    </citation>
    <scope>NUCLEOTIDE SEQUENCE [LARGE SCALE GENOMIC DNA]</scope>
</reference>
<dbReference type="FunFam" id="2.40.10.10:FF:000002">
    <property type="entry name" value="Transmembrane protease serine"/>
    <property type="match status" value="1"/>
</dbReference>
<dbReference type="CDD" id="cd00190">
    <property type="entry name" value="Tryp_SPc"/>
    <property type="match status" value="1"/>
</dbReference>
<dbReference type="InterPro" id="IPR043504">
    <property type="entry name" value="Peptidase_S1_PA_chymotrypsin"/>
</dbReference>
<dbReference type="AlphaFoldDB" id="A0AAV4WNV7"/>
<evidence type="ECO:0000256" key="4">
    <source>
        <dbReference type="ARBA" id="ARBA00022801"/>
    </source>
</evidence>
<evidence type="ECO:0000256" key="7">
    <source>
        <dbReference type="ARBA" id="ARBA00024195"/>
    </source>
</evidence>
<dbReference type="InterPro" id="IPR009003">
    <property type="entry name" value="Peptidase_S1_PA"/>
</dbReference>
<keyword evidence="4" id="KW-0378">Hydrolase</keyword>
<dbReference type="GO" id="GO:0005615">
    <property type="term" value="C:extracellular space"/>
    <property type="evidence" value="ECO:0007669"/>
    <property type="project" value="TreeGrafter"/>
</dbReference>
<dbReference type="SMART" id="SM00020">
    <property type="entry name" value="Tryp_SPc"/>
    <property type="match status" value="1"/>
</dbReference>
<name>A0AAV4WNV7_CAEEX</name>
<evidence type="ECO:0000313" key="10">
    <source>
        <dbReference type="Proteomes" id="UP001054945"/>
    </source>
</evidence>
<evidence type="ECO:0000259" key="8">
    <source>
        <dbReference type="PROSITE" id="PS50240"/>
    </source>
</evidence>
<keyword evidence="5" id="KW-0720">Serine protease</keyword>
<dbReference type="SUPFAM" id="SSF50494">
    <property type="entry name" value="Trypsin-like serine proteases"/>
    <property type="match status" value="1"/>
</dbReference>
<evidence type="ECO:0000256" key="1">
    <source>
        <dbReference type="ARBA" id="ARBA00004613"/>
    </source>
</evidence>
<dbReference type="GO" id="GO:0004252">
    <property type="term" value="F:serine-type endopeptidase activity"/>
    <property type="evidence" value="ECO:0007669"/>
    <property type="project" value="InterPro"/>
</dbReference>
<gene>
    <name evidence="9" type="primary">PPAF2</name>
    <name evidence="9" type="ORF">CEXT_178661</name>
</gene>
<dbReference type="InterPro" id="IPR001254">
    <property type="entry name" value="Trypsin_dom"/>
</dbReference>
<comment type="subcellular location">
    <subcellularLocation>
        <location evidence="1">Secreted</location>
    </subcellularLocation>
</comment>
<keyword evidence="6" id="KW-1015">Disulfide bond</keyword>
<dbReference type="Proteomes" id="UP001054945">
    <property type="component" value="Unassembled WGS sequence"/>
</dbReference>
<proteinExistence type="inferred from homology"/>
<comment type="similarity">
    <text evidence="7">Belongs to the peptidase S1 family. CLIP subfamily.</text>
</comment>
<evidence type="ECO:0000256" key="5">
    <source>
        <dbReference type="ARBA" id="ARBA00022825"/>
    </source>
</evidence>
<dbReference type="EMBL" id="BPLR01016450">
    <property type="protein sequence ID" value="GIY83964.1"/>
    <property type="molecule type" value="Genomic_DNA"/>
</dbReference>
<dbReference type="Gene3D" id="2.40.10.10">
    <property type="entry name" value="Trypsin-like serine proteases"/>
    <property type="match status" value="1"/>
</dbReference>
<dbReference type="PANTHER" id="PTHR24264">
    <property type="entry name" value="TRYPSIN-RELATED"/>
    <property type="match status" value="1"/>
</dbReference>
<keyword evidence="3" id="KW-0645">Protease</keyword>
<dbReference type="InterPro" id="IPR050127">
    <property type="entry name" value="Serine_Proteases_S1"/>
</dbReference>